<keyword evidence="1" id="KW-0472">Membrane</keyword>
<accession>A0A847SWA5</accession>
<reference evidence="2 3" key="1">
    <citation type="submission" date="2020-04" db="EMBL/GenBank/DDBJ databases">
        <authorList>
            <person name="Yin C."/>
        </authorList>
    </citation>
    <scope>NUCLEOTIDE SEQUENCE [LARGE SCALE GENOMIC DNA]</scope>
    <source>
        <strain evidence="2 3">Ak56</strain>
    </source>
</reference>
<dbReference type="EMBL" id="JABAHZ010000009">
    <property type="protein sequence ID" value="NLR82449.1"/>
    <property type="molecule type" value="Genomic_DNA"/>
</dbReference>
<organism evidence="2 3">
    <name type="scientific">Chitinophaga eiseniae</name>
    <dbReference type="NCBI Taxonomy" id="634771"/>
    <lineage>
        <taxon>Bacteria</taxon>
        <taxon>Pseudomonadati</taxon>
        <taxon>Bacteroidota</taxon>
        <taxon>Chitinophagia</taxon>
        <taxon>Chitinophagales</taxon>
        <taxon>Chitinophagaceae</taxon>
        <taxon>Chitinophaga</taxon>
    </lineage>
</organism>
<evidence type="ECO:0000256" key="1">
    <source>
        <dbReference type="SAM" id="Phobius"/>
    </source>
</evidence>
<evidence type="ECO:0000313" key="3">
    <source>
        <dbReference type="Proteomes" id="UP000552864"/>
    </source>
</evidence>
<evidence type="ECO:0000313" key="2">
    <source>
        <dbReference type="EMBL" id="NLR82449.1"/>
    </source>
</evidence>
<proteinExistence type="predicted"/>
<name>A0A847SWA5_9BACT</name>
<keyword evidence="1" id="KW-1133">Transmembrane helix</keyword>
<feature type="transmembrane region" description="Helical" evidence="1">
    <location>
        <begin position="12"/>
        <end position="34"/>
    </location>
</feature>
<protein>
    <submittedName>
        <fullName evidence="2">Uncharacterized protein</fullName>
    </submittedName>
</protein>
<sequence length="167" mass="18992">MLTEQQFKILIRSMLVIVALWAVLGPAYFFLLWFDGKRMYERVKDHRQVYVHETYSGAINCVMYVTGNNDTGALIRYYSIEELGAGGGIINFPIKMLPYNAACYLVDDSALYNGSKVVEVVRFDTASQTRDYARGFVYKGTVHLNPPSDSILKKDSLVKAKYTNKSY</sequence>
<keyword evidence="1" id="KW-0812">Transmembrane</keyword>
<comment type="caution">
    <text evidence="2">The sequence shown here is derived from an EMBL/GenBank/DDBJ whole genome shotgun (WGS) entry which is preliminary data.</text>
</comment>
<dbReference type="AlphaFoldDB" id="A0A847SWA5"/>
<dbReference type="RefSeq" id="WP_168742511.1">
    <property type="nucleotide sequence ID" value="NZ_JABAHZ010000009.1"/>
</dbReference>
<gene>
    <name evidence="2" type="ORF">HGH91_27780</name>
</gene>
<keyword evidence="3" id="KW-1185">Reference proteome</keyword>
<dbReference type="Proteomes" id="UP000552864">
    <property type="component" value="Unassembled WGS sequence"/>
</dbReference>